<name>A0A6J5LWX5_9CAUD</name>
<dbReference type="Gene3D" id="2.40.50.230">
    <property type="entry name" value="Gp5 N-terminal domain"/>
    <property type="match status" value="1"/>
</dbReference>
<accession>A0A6J5LWX5</accession>
<reference evidence="2" key="1">
    <citation type="submission" date="2020-04" db="EMBL/GenBank/DDBJ databases">
        <authorList>
            <person name="Chiriac C."/>
            <person name="Salcher M."/>
            <person name="Ghai R."/>
            <person name="Kavagutti S V."/>
        </authorList>
    </citation>
    <scope>NUCLEOTIDE SEQUENCE</scope>
</reference>
<dbReference type="InterPro" id="IPR044033">
    <property type="entry name" value="GpV-like_apex"/>
</dbReference>
<proteinExistence type="predicted"/>
<evidence type="ECO:0000313" key="2">
    <source>
        <dbReference type="EMBL" id="CAB4139124.1"/>
    </source>
</evidence>
<evidence type="ECO:0000259" key="1">
    <source>
        <dbReference type="Pfam" id="PF18352"/>
    </source>
</evidence>
<protein>
    <recommendedName>
        <fullName evidence="1">Phage protein Gp138 N-terminal domain-containing protein</fullName>
    </recommendedName>
</protein>
<feature type="domain" description="Phage protein Gp138 N-terminal" evidence="1">
    <location>
        <begin position="24"/>
        <end position="120"/>
    </location>
</feature>
<sequence length="184" mass="19955">MEAELAELMQRSENDTLNRLRVGIPAQIESYNPANSTATVILSIHQPMADDDLREFAPITDVPVMWMRAGDVSITYPLKRGDWGYCMFADYDISNWVAELSKDPPTSLRQHAFTDAVFLPQSHNLGSSSLSGLQLKNGASSITINSGRIDIVSPIVSINGIVFDTHKHTGVQTGGGVTGNPING</sequence>
<dbReference type="InterPro" id="IPR037026">
    <property type="entry name" value="Vgr_OB-fold_dom_sf"/>
</dbReference>
<organism evidence="2">
    <name type="scientific">uncultured Caudovirales phage</name>
    <dbReference type="NCBI Taxonomy" id="2100421"/>
    <lineage>
        <taxon>Viruses</taxon>
        <taxon>Duplodnaviria</taxon>
        <taxon>Heunggongvirae</taxon>
        <taxon>Uroviricota</taxon>
        <taxon>Caudoviricetes</taxon>
        <taxon>Peduoviridae</taxon>
        <taxon>Maltschvirus</taxon>
        <taxon>Maltschvirus maltsch</taxon>
    </lineage>
</organism>
<dbReference type="InterPro" id="IPR041599">
    <property type="entry name" value="Gp138_N"/>
</dbReference>
<gene>
    <name evidence="2" type="ORF">UFOVP338_16</name>
</gene>
<dbReference type="Pfam" id="PF18352">
    <property type="entry name" value="Gp138_N"/>
    <property type="match status" value="1"/>
</dbReference>
<dbReference type="EMBL" id="LR796351">
    <property type="protein sequence ID" value="CAB4139124.1"/>
    <property type="molecule type" value="Genomic_DNA"/>
</dbReference>
<dbReference type="Pfam" id="PF18946">
    <property type="entry name" value="Apex"/>
    <property type="match status" value="1"/>
</dbReference>